<dbReference type="PaxDb" id="411902-CLOBOL_07133"/>
<sequence length="49" mass="5228">MCWHLGCLAVSGICSAESGACLAETGICPADFCQDWDLIKIGLKQLDKI</sequence>
<dbReference type="HOGENOM" id="CLU_3134062_0_0_9"/>
<evidence type="ECO:0000313" key="2">
    <source>
        <dbReference type="Proteomes" id="UP000005396"/>
    </source>
</evidence>
<organism evidence="1 2">
    <name type="scientific">Enterocloster bolteae (strain ATCC BAA-613 / DSM 15670 / CCUG 46953 / JCM 12243 / WAL 16351)</name>
    <name type="common">Clostridium bolteae</name>
    <dbReference type="NCBI Taxonomy" id="411902"/>
    <lineage>
        <taxon>Bacteria</taxon>
        <taxon>Bacillati</taxon>
        <taxon>Bacillota</taxon>
        <taxon>Clostridia</taxon>
        <taxon>Lachnospirales</taxon>
        <taxon>Lachnospiraceae</taxon>
        <taxon>Enterocloster</taxon>
    </lineage>
</organism>
<evidence type="ECO:0000313" key="1">
    <source>
        <dbReference type="EMBL" id="EDP12571.1"/>
    </source>
</evidence>
<proteinExistence type="predicted"/>
<reference evidence="1 2" key="1">
    <citation type="submission" date="2007-08" db="EMBL/GenBank/DDBJ databases">
        <authorList>
            <person name="Fulton L."/>
            <person name="Clifton S."/>
            <person name="Fulton B."/>
            <person name="Xu J."/>
            <person name="Minx P."/>
            <person name="Pepin K.H."/>
            <person name="Johnson M."/>
            <person name="Thiruvilangam P."/>
            <person name="Bhonagiri V."/>
            <person name="Nash W.E."/>
            <person name="Mardis E.R."/>
            <person name="Wilson R.K."/>
        </authorList>
    </citation>
    <scope>NUCLEOTIDE SEQUENCE [LARGE SCALE GENOMIC DNA]</scope>
    <source>
        <strain evidence="2">ATCC BAA-613 / DSM 15670 / CCUG 46953 / JCM 12243 / WAL 16351</strain>
    </source>
</reference>
<protein>
    <submittedName>
        <fullName evidence="1">Uncharacterized protein</fullName>
    </submittedName>
</protein>
<accession>A8S589</accession>
<name>A8S589_ENTBW</name>
<gene>
    <name evidence="1" type="ORF">CLOBOL_07133</name>
</gene>
<dbReference type="EMBL" id="ABCC02000075">
    <property type="protein sequence ID" value="EDP12571.1"/>
    <property type="molecule type" value="Genomic_DNA"/>
</dbReference>
<dbReference type="AlphaFoldDB" id="A8S589"/>
<comment type="caution">
    <text evidence="1">The sequence shown here is derived from an EMBL/GenBank/DDBJ whole genome shotgun (WGS) entry which is preliminary data.</text>
</comment>
<dbReference type="Proteomes" id="UP000005396">
    <property type="component" value="Unassembled WGS sequence"/>
</dbReference>
<reference evidence="1 2" key="2">
    <citation type="submission" date="2007-09" db="EMBL/GenBank/DDBJ databases">
        <title>Draft genome sequence of Clostridium bolteae (ATCC BAA-613).</title>
        <authorList>
            <person name="Sudarsanam P."/>
            <person name="Ley R."/>
            <person name="Guruge J."/>
            <person name="Turnbaugh P.J."/>
            <person name="Mahowald M."/>
            <person name="Liep D."/>
            <person name="Gordon J."/>
        </authorList>
    </citation>
    <scope>NUCLEOTIDE SEQUENCE [LARGE SCALE GENOMIC DNA]</scope>
    <source>
        <strain evidence="2">ATCC BAA-613 / DSM 15670 / CCUG 46953 / JCM 12243 / WAL 16351</strain>
    </source>
</reference>